<proteinExistence type="predicted"/>
<reference evidence="1" key="1">
    <citation type="journal article" date="2011" name="Environ. Microbiol.">
        <title>Time-series analyses of Monterey Bay coastal microbial picoplankton using a 'genome proxy' microarray.</title>
        <authorList>
            <person name="Rich V.I."/>
            <person name="Pham V.D."/>
            <person name="Eppley J."/>
            <person name="Shi Y."/>
            <person name="DeLong E.F."/>
        </authorList>
    </citation>
    <scope>NUCLEOTIDE SEQUENCE</scope>
</reference>
<name>E0XZP9_9PROT</name>
<accession>E0XZP9</accession>
<dbReference type="AlphaFoldDB" id="E0XZP9"/>
<sequence>MRTVEKHGGLDTYLLQARNAELAIEARALKREITGCADNRIIAYQTLEITPQNMRGFLSL</sequence>
<dbReference type="EMBL" id="GU474934">
    <property type="protein sequence ID" value="ADI19890.1"/>
    <property type="molecule type" value="Genomic_DNA"/>
</dbReference>
<evidence type="ECO:0000313" key="1">
    <source>
        <dbReference type="EMBL" id="ADI19890.1"/>
    </source>
</evidence>
<organism evidence="1">
    <name type="scientific">uncultured alpha proteobacterium EB000_46D07</name>
    <dbReference type="NCBI Taxonomy" id="710793"/>
    <lineage>
        <taxon>Bacteria</taxon>
        <taxon>Pseudomonadati</taxon>
        <taxon>Pseudomonadota</taxon>
        <taxon>Alphaproteobacteria</taxon>
        <taxon>environmental samples</taxon>
    </lineage>
</organism>
<protein>
    <submittedName>
        <fullName evidence="1">Uncharacterized protein</fullName>
    </submittedName>
</protein>